<reference evidence="1 2" key="1">
    <citation type="journal article" date="2016" name="Proc. Natl. Acad. Sci. U.S.A.">
        <title>Lipid metabolic changes in an early divergent fungus govern the establishment of a mutualistic symbiosis with endobacteria.</title>
        <authorList>
            <person name="Lastovetsky O.A."/>
            <person name="Gaspar M.L."/>
            <person name="Mondo S.J."/>
            <person name="LaButti K.M."/>
            <person name="Sandor L."/>
            <person name="Grigoriev I.V."/>
            <person name="Henry S.A."/>
            <person name="Pawlowska T.E."/>
        </authorList>
    </citation>
    <scope>NUCLEOTIDE SEQUENCE [LARGE SCALE GENOMIC DNA]</scope>
    <source>
        <strain evidence="1 2">ATCC 11559</strain>
    </source>
</reference>
<sequence length="105" mass="12524">MTRSERSRCVRWRLGWLPLDMHKRLQMPKSIDDPLSYLLNLLPSTFLTRKARKSIDAWLIRWTSICAILLEMDYLAHVQFPEASNQLGEPFVKRLRYIQQKFSDS</sequence>
<proteinExistence type="predicted"/>
<name>A0A1X0RVQ9_RHIZD</name>
<dbReference type="VEuPathDB" id="FungiDB:BCV72DRAFT_252604"/>
<evidence type="ECO:0000313" key="2">
    <source>
        <dbReference type="Proteomes" id="UP000242381"/>
    </source>
</evidence>
<organism evidence="1 2">
    <name type="scientific">Rhizopus microsporus</name>
    <dbReference type="NCBI Taxonomy" id="58291"/>
    <lineage>
        <taxon>Eukaryota</taxon>
        <taxon>Fungi</taxon>
        <taxon>Fungi incertae sedis</taxon>
        <taxon>Mucoromycota</taxon>
        <taxon>Mucoromycotina</taxon>
        <taxon>Mucoromycetes</taxon>
        <taxon>Mucorales</taxon>
        <taxon>Mucorineae</taxon>
        <taxon>Rhizopodaceae</taxon>
        <taxon>Rhizopus</taxon>
    </lineage>
</organism>
<dbReference type="EMBL" id="KV921401">
    <property type="protein sequence ID" value="ORE15981.1"/>
    <property type="molecule type" value="Genomic_DNA"/>
</dbReference>
<protein>
    <submittedName>
        <fullName evidence="1">Uncharacterized protein</fullName>
    </submittedName>
</protein>
<dbReference type="AlphaFoldDB" id="A0A1X0RVQ9"/>
<dbReference type="Proteomes" id="UP000242381">
    <property type="component" value="Unassembled WGS sequence"/>
</dbReference>
<evidence type="ECO:0000313" key="1">
    <source>
        <dbReference type="EMBL" id="ORE15981.1"/>
    </source>
</evidence>
<accession>A0A1X0RVQ9</accession>
<gene>
    <name evidence="1" type="ORF">BCV71DRAFT_244871</name>
</gene>